<evidence type="ECO:0000256" key="2">
    <source>
        <dbReference type="SAM" id="Phobius"/>
    </source>
</evidence>
<reference evidence="3 4" key="1">
    <citation type="submission" date="2020-07" db="EMBL/GenBank/DDBJ databases">
        <title>Sequencing the genomes of 1000 actinobacteria strains.</title>
        <authorList>
            <person name="Klenk H.-P."/>
        </authorList>
    </citation>
    <scope>NUCLEOTIDE SEQUENCE [LARGE SCALE GENOMIC DNA]</scope>
    <source>
        <strain evidence="3 4">DSM 44749</strain>
    </source>
</reference>
<name>A0A852VUG5_PSEA5</name>
<dbReference type="GeneID" id="98050138"/>
<dbReference type="Proteomes" id="UP000549695">
    <property type="component" value="Unassembled WGS sequence"/>
</dbReference>
<evidence type="ECO:0000313" key="4">
    <source>
        <dbReference type="Proteomes" id="UP000549695"/>
    </source>
</evidence>
<protein>
    <submittedName>
        <fullName evidence="3">Membrane protein</fullName>
    </submittedName>
</protein>
<organism evidence="3 4">
    <name type="scientific">Pseudonocardia alni</name>
    <name type="common">Amycolata alni</name>
    <dbReference type="NCBI Taxonomy" id="33907"/>
    <lineage>
        <taxon>Bacteria</taxon>
        <taxon>Bacillati</taxon>
        <taxon>Actinomycetota</taxon>
        <taxon>Actinomycetes</taxon>
        <taxon>Pseudonocardiales</taxon>
        <taxon>Pseudonocardiaceae</taxon>
        <taxon>Pseudonocardia</taxon>
    </lineage>
</organism>
<dbReference type="RefSeq" id="WP_179759955.1">
    <property type="nucleotide sequence ID" value="NZ_BAAAJZ010000011.1"/>
</dbReference>
<proteinExistence type="predicted"/>
<keyword evidence="2" id="KW-0472">Membrane</keyword>
<keyword evidence="2" id="KW-0812">Transmembrane</keyword>
<gene>
    <name evidence="3" type="ORF">HDA37_000302</name>
</gene>
<evidence type="ECO:0000256" key="1">
    <source>
        <dbReference type="SAM" id="MobiDB-lite"/>
    </source>
</evidence>
<feature type="region of interest" description="Disordered" evidence="1">
    <location>
        <begin position="1"/>
        <end position="102"/>
    </location>
</feature>
<feature type="compositionally biased region" description="Pro residues" evidence="1">
    <location>
        <begin position="85"/>
        <end position="94"/>
    </location>
</feature>
<sequence>MSSPPPYPGRPGDPQDPNNLDQPTQQNQPYGGQQYGEQPGQQYGQQPQYGEQPPGQQYGQQQYGQQQYGQQQYGAQGHDPAAYPDRPPAGPPGWPQGGAPTTPPRNGIGIAALVLGILAVLTFWLFIGGLFGLIAIVLGAIGISRVSKGVATNRGVSISGLVLGILGVLGTIAMIALVAFGFSVFQQVDDGQFASCLQRAGNDQSAMAQCQQELQDRLQGEIDRLGDN</sequence>
<dbReference type="EMBL" id="JACCCZ010000001">
    <property type="protein sequence ID" value="NYG00017.1"/>
    <property type="molecule type" value="Genomic_DNA"/>
</dbReference>
<accession>A0A852VUG5</accession>
<dbReference type="AlphaFoldDB" id="A0A852VUG5"/>
<feature type="compositionally biased region" description="Low complexity" evidence="1">
    <location>
        <begin position="12"/>
        <end position="84"/>
    </location>
</feature>
<keyword evidence="2" id="KW-1133">Transmembrane helix</keyword>
<feature type="transmembrane region" description="Helical" evidence="2">
    <location>
        <begin position="161"/>
        <end position="185"/>
    </location>
</feature>
<comment type="caution">
    <text evidence="3">The sequence shown here is derived from an EMBL/GenBank/DDBJ whole genome shotgun (WGS) entry which is preliminary data.</text>
</comment>
<evidence type="ECO:0000313" key="3">
    <source>
        <dbReference type="EMBL" id="NYG00017.1"/>
    </source>
</evidence>
<feature type="compositionally biased region" description="Pro residues" evidence="1">
    <location>
        <begin position="1"/>
        <end position="11"/>
    </location>
</feature>
<keyword evidence="4" id="KW-1185">Reference proteome</keyword>
<feature type="transmembrane region" description="Helical" evidence="2">
    <location>
        <begin position="108"/>
        <end position="141"/>
    </location>
</feature>